<gene>
    <name evidence="1" type="ORF">BTT61001_02392</name>
</gene>
<dbReference type="RefSeq" id="WP_087986087.1">
    <property type="nucleotide sequence ID" value="NZ_FMBI01000028.1"/>
</dbReference>
<evidence type="ECO:0000313" key="2">
    <source>
        <dbReference type="Proteomes" id="UP000195991"/>
    </source>
</evidence>
<dbReference type="Gene3D" id="3.40.50.300">
    <property type="entry name" value="P-loop containing nucleotide triphosphate hydrolases"/>
    <property type="match status" value="1"/>
</dbReference>
<sequence length="515" mass="59880">MKIYLEDFFDIKRAEIDLKPLMIICGDNGTGKTHLIKLLAKMNELLANGNLFEVNEKDLTEISTFLNIEELKGKILLRQPIDIEIKSESLQELYLFLEKVVNRNIKSRLDAIWKETFGKSYSPKNLKKMAVKFNNRASNLNVSINFKESESNPQLELLKNLSEVSNDIKNTESLKELFEKLALIDNANSLNLTFEITTETYVSRRGLSILGENSDTEKKVDRIICSTIENIFAHLYPVDLDIKGVSRELYYLPASREAYHRDLEHFREKFKKNDNYLITRYVADKKGRKTNNFNSKDPFIEKYVEDIMRVLTRDVEKDSLDEKTKLLLNFFEENVMKAKVLVNSGAIKFKLPNEDIITPSMASSLQNEYSFLKILIERSNKPNLIIEEPESHLSIKSAIKLAYFLLCYQYNNKNLLWLTTHNNFIGDAINNFIMISKLNEIEQKEFLNLLGLNNIIDNIDPFFENRIAAYLICNNEVTELPKNEYGINFENFNNQINNFINITTKLQVKMDNCME</sequence>
<reference evidence="1 2" key="1">
    <citation type="submission" date="2016-08" db="EMBL/GenBank/DDBJ databases">
        <authorList>
            <person name="Seilhamer J.J."/>
        </authorList>
    </citation>
    <scope>NUCLEOTIDE SEQUENCE [LARGE SCALE GENOMIC DNA]</scope>
    <source>
        <strain evidence="1 2">IEBC_T61001</strain>
    </source>
</reference>
<dbReference type="Proteomes" id="UP000195991">
    <property type="component" value="Unassembled WGS sequence"/>
</dbReference>
<organism evidence="1 2">
    <name type="scientific">Bacillus thuringiensis</name>
    <dbReference type="NCBI Taxonomy" id="1428"/>
    <lineage>
        <taxon>Bacteria</taxon>
        <taxon>Bacillati</taxon>
        <taxon>Bacillota</taxon>
        <taxon>Bacilli</taxon>
        <taxon>Bacillales</taxon>
        <taxon>Bacillaceae</taxon>
        <taxon>Bacillus</taxon>
        <taxon>Bacillus cereus group</taxon>
    </lineage>
</organism>
<dbReference type="InterPro" id="IPR027417">
    <property type="entry name" value="P-loop_NTPase"/>
</dbReference>
<accession>A0A1C4DFU2</accession>
<dbReference type="AlphaFoldDB" id="A0A1C4DFU2"/>
<proteinExistence type="predicted"/>
<evidence type="ECO:0000313" key="1">
    <source>
        <dbReference type="EMBL" id="SCC30234.1"/>
    </source>
</evidence>
<name>A0A1C4DFU2_BACTU</name>
<protein>
    <submittedName>
        <fullName evidence="1">Uncharacterized protein</fullName>
    </submittedName>
</protein>
<dbReference type="SUPFAM" id="SSF52540">
    <property type="entry name" value="P-loop containing nucleoside triphosphate hydrolases"/>
    <property type="match status" value="1"/>
</dbReference>
<dbReference type="EMBL" id="FMBI01000028">
    <property type="protein sequence ID" value="SCC30234.1"/>
    <property type="molecule type" value="Genomic_DNA"/>
</dbReference>